<dbReference type="EMBL" id="FQZZ01000002">
    <property type="protein sequence ID" value="SHJ93134.1"/>
    <property type="molecule type" value="Genomic_DNA"/>
</dbReference>
<evidence type="ECO:0000256" key="3">
    <source>
        <dbReference type="PIRSR" id="PIRSR006241-50"/>
    </source>
</evidence>
<dbReference type="Pfam" id="PF01261">
    <property type="entry name" value="AP_endonuc_2"/>
    <property type="match status" value="1"/>
</dbReference>
<evidence type="ECO:0000256" key="1">
    <source>
        <dbReference type="ARBA" id="ARBA00023235"/>
    </source>
</evidence>
<sequence>MPRFALNLTLAFSDLPLPARIPAAAAAGVARVEMLFPYAMPAGDLRAQLDGTGTRMVLINTPADDWAKGGRGTAAIPGETARFRADFARSLDYAAALAVPVVHVMAGLATGPEADRIFRDNLAWASDEAARKAPGLTLTVEPINPHDMPGYFLDGFEQAAGILDRLNRPNLALQFDAYHAHRITGDVIGTWARHGHRAAHVQVAGAEGRHEPVPGGAIDFPAFFARLDADGYTGAVSGEYTPAGDTVAGLGWMRAG</sequence>
<dbReference type="PANTHER" id="PTHR43489:SF6">
    <property type="entry name" value="HYDROXYPYRUVATE ISOMERASE-RELATED"/>
    <property type="match status" value="1"/>
</dbReference>
<feature type="active site" description="Proton donor/acceptor" evidence="3">
    <location>
        <position position="141"/>
    </location>
</feature>
<feature type="domain" description="Xylose isomerase-like TIM barrel" evidence="4">
    <location>
        <begin position="23"/>
        <end position="255"/>
    </location>
</feature>
<evidence type="ECO:0000256" key="2">
    <source>
        <dbReference type="PIRNR" id="PIRNR006241"/>
    </source>
</evidence>
<dbReference type="PIRSF" id="PIRSF006241">
    <property type="entry name" value="HyI"/>
    <property type="match status" value="1"/>
</dbReference>
<dbReference type="GO" id="GO:0046487">
    <property type="term" value="P:glyoxylate metabolic process"/>
    <property type="evidence" value="ECO:0007669"/>
    <property type="project" value="TreeGrafter"/>
</dbReference>
<organism evidence="5 6">
    <name type="scientific">Lutimaribacter pacificus</name>
    <dbReference type="NCBI Taxonomy" id="391948"/>
    <lineage>
        <taxon>Bacteria</taxon>
        <taxon>Pseudomonadati</taxon>
        <taxon>Pseudomonadota</taxon>
        <taxon>Alphaproteobacteria</taxon>
        <taxon>Rhodobacterales</taxon>
        <taxon>Roseobacteraceae</taxon>
        <taxon>Lutimaribacter</taxon>
    </lineage>
</organism>
<dbReference type="Proteomes" id="UP000324252">
    <property type="component" value="Unassembled WGS sequence"/>
</dbReference>
<proteinExistence type="inferred from homology"/>
<dbReference type="GO" id="GO:0008903">
    <property type="term" value="F:hydroxypyruvate isomerase activity"/>
    <property type="evidence" value="ECO:0007669"/>
    <property type="project" value="TreeGrafter"/>
</dbReference>
<dbReference type="AlphaFoldDB" id="A0A1H0GXG9"/>
<accession>A0A1H0GXG9</accession>
<evidence type="ECO:0000313" key="6">
    <source>
        <dbReference type="Proteomes" id="UP000324252"/>
    </source>
</evidence>
<comment type="similarity">
    <text evidence="2">Belongs to the hyi family.</text>
</comment>
<evidence type="ECO:0000313" key="5">
    <source>
        <dbReference type="EMBL" id="SHJ93134.1"/>
    </source>
</evidence>
<name>A0A1H0GXG9_9RHOB</name>
<keyword evidence="5" id="KW-0670">Pyruvate</keyword>
<dbReference type="InterPro" id="IPR026040">
    <property type="entry name" value="HyI-like"/>
</dbReference>
<dbReference type="RefSeq" id="WP_149788088.1">
    <property type="nucleotide sequence ID" value="NZ_FNIO01000003.1"/>
</dbReference>
<dbReference type="PANTHER" id="PTHR43489">
    <property type="entry name" value="ISOMERASE"/>
    <property type="match status" value="1"/>
</dbReference>
<evidence type="ECO:0000259" key="4">
    <source>
        <dbReference type="Pfam" id="PF01261"/>
    </source>
</evidence>
<reference evidence="5 6" key="1">
    <citation type="submission" date="2016-11" db="EMBL/GenBank/DDBJ databases">
        <authorList>
            <person name="Varghese N."/>
            <person name="Submissions S."/>
        </authorList>
    </citation>
    <scope>NUCLEOTIDE SEQUENCE [LARGE SCALE GENOMIC DNA]</scope>
    <source>
        <strain evidence="5 6">DSM 29620</strain>
    </source>
</reference>
<protein>
    <submittedName>
        <fullName evidence="5">Hydroxypyruvate isomerase</fullName>
    </submittedName>
</protein>
<feature type="active site" description="Proton donor/acceptor" evidence="3">
    <location>
        <position position="239"/>
    </location>
</feature>
<dbReference type="SUPFAM" id="SSF51658">
    <property type="entry name" value="Xylose isomerase-like"/>
    <property type="match status" value="1"/>
</dbReference>
<dbReference type="InterPro" id="IPR013022">
    <property type="entry name" value="Xyl_isomerase-like_TIM-brl"/>
</dbReference>
<dbReference type="InterPro" id="IPR050417">
    <property type="entry name" value="Sugar_Epim/Isomerase"/>
</dbReference>
<dbReference type="OrthoDB" id="9786584at2"/>
<keyword evidence="1 2" id="KW-0413">Isomerase</keyword>
<dbReference type="Gene3D" id="3.20.20.150">
    <property type="entry name" value="Divalent-metal-dependent TIM barrel enzymes"/>
    <property type="match status" value="1"/>
</dbReference>
<keyword evidence="6" id="KW-1185">Reference proteome</keyword>
<gene>
    <name evidence="5" type="ORF">SAMN05444142_102427</name>
</gene>
<dbReference type="InterPro" id="IPR036237">
    <property type="entry name" value="Xyl_isomerase-like_sf"/>
</dbReference>